<evidence type="ECO:0000256" key="1">
    <source>
        <dbReference type="SAM" id="MobiDB-lite"/>
    </source>
</evidence>
<evidence type="ECO:0000313" key="3">
    <source>
        <dbReference type="Proteomes" id="UP000516148"/>
    </source>
</evidence>
<reference evidence="2 3" key="1">
    <citation type="submission" date="2020-09" db="EMBL/GenBank/DDBJ databases">
        <title>Sphingomonas sp., a new species isolated from pork steak.</title>
        <authorList>
            <person name="Heidler von Heilborn D."/>
        </authorList>
    </citation>
    <scope>NUCLEOTIDE SEQUENCE [LARGE SCALE GENOMIC DNA]</scope>
    <source>
        <strain evidence="3">S8-3T</strain>
    </source>
</reference>
<dbReference type="EMBL" id="CP061038">
    <property type="protein sequence ID" value="QNQ07870.1"/>
    <property type="molecule type" value="Genomic_DNA"/>
</dbReference>
<proteinExistence type="predicted"/>
<dbReference type="KEGG" id="spap:H3Z74_13805"/>
<dbReference type="RefSeq" id="WP_187760217.1">
    <property type="nucleotide sequence ID" value="NZ_CP061038.1"/>
</dbReference>
<name>A0A7H0LDW7_9SPHN</name>
<feature type="region of interest" description="Disordered" evidence="1">
    <location>
        <begin position="1"/>
        <end position="24"/>
    </location>
</feature>
<dbReference type="AlphaFoldDB" id="A0A7H0LDW7"/>
<gene>
    <name evidence="2" type="ORF">H3Z74_13805</name>
</gene>
<dbReference type="Proteomes" id="UP000516148">
    <property type="component" value="Chromosome"/>
</dbReference>
<keyword evidence="3" id="KW-1185">Reference proteome</keyword>
<accession>A0A7H0LDW7</accession>
<protein>
    <submittedName>
        <fullName evidence="2">Uncharacterized protein</fullName>
    </submittedName>
</protein>
<sequence length="56" mass="6086">MEQNIDRPKPHQAEGSVNPGLGRDIDVRSCGGEILFEIRDTDGAEGRHDIVATRGV</sequence>
<organism evidence="2 3">
    <name type="scientific">Sphingomonas alpina</name>
    <dbReference type="NCBI Taxonomy" id="653931"/>
    <lineage>
        <taxon>Bacteria</taxon>
        <taxon>Pseudomonadati</taxon>
        <taxon>Pseudomonadota</taxon>
        <taxon>Alphaproteobacteria</taxon>
        <taxon>Sphingomonadales</taxon>
        <taxon>Sphingomonadaceae</taxon>
        <taxon>Sphingomonas</taxon>
    </lineage>
</organism>
<feature type="compositionally biased region" description="Basic and acidic residues" evidence="1">
    <location>
        <begin position="1"/>
        <end position="12"/>
    </location>
</feature>
<evidence type="ECO:0000313" key="2">
    <source>
        <dbReference type="EMBL" id="QNQ07870.1"/>
    </source>
</evidence>